<protein>
    <submittedName>
        <fullName evidence="1">Uncharacterized protein</fullName>
    </submittedName>
</protein>
<sequence>MASSRGMTAYEREKRAMAPYRQDGLSSESTLQIKGKTEFDVLKDNLRFIREDEDPKDVSYEERVARAYESKLFKEYALIDLKHYKTHQIALRWRTAEEVIAFIGERTCASLRCPYHNPSPEQLESMSEQGLSMPRLQAFELPFTYHEAGQQKQALVKVKVCERCARKVTYKAAENKRGEKGGKAQEKNQRIRNSTNSQEEANAKRSDNRHARSANNGQTRRSESPRRR</sequence>
<dbReference type="EMBL" id="JASBWT010000001">
    <property type="protein sequence ID" value="KAJ9108796.1"/>
    <property type="molecule type" value="Genomic_DNA"/>
</dbReference>
<keyword evidence="2" id="KW-1185">Reference proteome</keyword>
<gene>
    <name evidence="1" type="ORF">QFC21_000116</name>
</gene>
<proteinExistence type="predicted"/>
<organism evidence="1 2">
    <name type="scientific">Naganishia friedmannii</name>
    <dbReference type="NCBI Taxonomy" id="89922"/>
    <lineage>
        <taxon>Eukaryota</taxon>
        <taxon>Fungi</taxon>
        <taxon>Dikarya</taxon>
        <taxon>Basidiomycota</taxon>
        <taxon>Agaricomycotina</taxon>
        <taxon>Tremellomycetes</taxon>
        <taxon>Filobasidiales</taxon>
        <taxon>Filobasidiaceae</taxon>
        <taxon>Naganishia</taxon>
    </lineage>
</organism>
<comment type="caution">
    <text evidence="1">The sequence shown here is derived from an EMBL/GenBank/DDBJ whole genome shotgun (WGS) entry which is preliminary data.</text>
</comment>
<evidence type="ECO:0000313" key="2">
    <source>
        <dbReference type="Proteomes" id="UP001227268"/>
    </source>
</evidence>
<accession>A0ACC2WCJ5</accession>
<reference evidence="1" key="1">
    <citation type="submission" date="2023-04" db="EMBL/GenBank/DDBJ databases">
        <title>Draft Genome sequencing of Naganishia species isolated from polar environments using Oxford Nanopore Technology.</title>
        <authorList>
            <person name="Leo P."/>
            <person name="Venkateswaran K."/>
        </authorList>
    </citation>
    <scope>NUCLEOTIDE SEQUENCE</scope>
    <source>
        <strain evidence="1">MNA-CCFEE 5423</strain>
    </source>
</reference>
<dbReference type="Proteomes" id="UP001227268">
    <property type="component" value="Unassembled WGS sequence"/>
</dbReference>
<evidence type="ECO:0000313" key="1">
    <source>
        <dbReference type="EMBL" id="KAJ9108796.1"/>
    </source>
</evidence>
<name>A0ACC2WCJ5_9TREE</name>